<proteinExistence type="predicted"/>
<organism evidence="1 2">
    <name type="scientific">Meganyctiphanes norvegica</name>
    <name type="common">Northern krill</name>
    <name type="synonym">Thysanopoda norvegica</name>
    <dbReference type="NCBI Taxonomy" id="48144"/>
    <lineage>
        <taxon>Eukaryota</taxon>
        <taxon>Metazoa</taxon>
        <taxon>Ecdysozoa</taxon>
        <taxon>Arthropoda</taxon>
        <taxon>Crustacea</taxon>
        <taxon>Multicrustacea</taxon>
        <taxon>Malacostraca</taxon>
        <taxon>Eumalacostraca</taxon>
        <taxon>Eucarida</taxon>
        <taxon>Euphausiacea</taxon>
        <taxon>Euphausiidae</taxon>
        <taxon>Meganyctiphanes</taxon>
    </lineage>
</organism>
<protein>
    <submittedName>
        <fullName evidence="1">Uncharacterized protein</fullName>
    </submittedName>
</protein>
<dbReference type="AlphaFoldDB" id="A0AAV2RJ89"/>
<dbReference type="Proteomes" id="UP001497623">
    <property type="component" value="Unassembled WGS sequence"/>
</dbReference>
<feature type="non-terminal residue" evidence="1">
    <location>
        <position position="172"/>
    </location>
</feature>
<keyword evidence="2" id="KW-1185">Reference proteome</keyword>
<dbReference type="EMBL" id="CAXKWB010022905">
    <property type="protein sequence ID" value="CAL4124713.1"/>
    <property type="molecule type" value="Genomic_DNA"/>
</dbReference>
<evidence type="ECO:0000313" key="1">
    <source>
        <dbReference type="EMBL" id="CAL4124713.1"/>
    </source>
</evidence>
<gene>
    <name evidence="1" type="ORF">MNOR_LOCUS24716</name>
</gene>
<evidence type="ECO:0000313" key="2">
    <source>
        <dbReference type="Proteomes" id="UP001497623"/>
    </source>
</evidence>
<name>A0AAV2RJ89_MEGNR</name>
<accession>A0AAV2RJ89</accession>
<comment type="caution">
    <text evidence="1">The sequence shown here is derived from an EMBL/GenBank/DDBJ whole genome shotgun (WGS) entry which is preliminary data.</text>
</comment>
<sequence length="172" mass="19435">MLPPRPAATRWAQVRELVLPGKLNDTTACQNQDDATQNGTTVYKDLDTQASLIQELRCKGTEENTNINVKKSLDDQASRLTEIKISSLCESRECNSKKIDNSVMDKIACNQEQLITPISETRNCLGKTFDNNSSNQYEIHNNRTGPNVIDEVLPFEVYKDKKLKKSITNKMK</sequence>
<reference evidence="1 2" key="1">
    <citation type="submission" date="2024-05" db="EMBL/GenBank/DDBJ databases">
        <authorList>
            <person name="Wallberg A."/>
        </authorList>
    </citation>
    <scope>NUCLEOTIDE SEQUENCE [LARGE SCALE GENOMIC DNA]</scope>
</reference>